<dbReference type="GO" id="GO:0000977">
    <property type="term" value="F:RNA polymerase II transcription regulatory region sequence-specific DNA binding"/>
    <property type="evidence" value="ECO:0007669"/>
    <property type="project" value="TreeGrafter"/>
</dbReference>
<feature type="compositionally biased region" description="Low complexity" evidence="13">
    <location>
        <begin position="302"/>
        <end position="311"/>
    </location>
</feature>
<keyword evidence="16" id="KW-1185">Reference proteome</keyword>
<organism evidence="15 16">
    <name type="scientific">Channa argus</name>
    <name type="common">Northern snakehead</name>
    <name type="synonym">Ophicephalus argus</name>
    <dbReference type="NCBI Taxonomy" id="215402"/>
    <lineage>
        <taxon>Eukaryota</taxon>
        <taxon>Metazoa</taxon>
        <taxon>Chordata</taxon>
        <taxon>Craniata</taxon>
        <taxon>Vertebrata</taxon>
        <taxon>Euteleostomi</taxon>
        <taxon>Actinopterygii</taxon>
        <taxon>Neopterygii</taxon>
        <taxon>Teleostei</taxon>
        <taxon>Neoteleostei</taxon>
        <taxon>Acanthomorphata</taxon>
        <taxon>Anabantaria</taxon>
        <taxon>Anabantiformes</taxon>
        <taxon>Channoidei</taxon>
        <taxon>Channidae</taxon>
        <taxon>Channa</taxon>
    </lineage>
</organism>
<dbReference type="Pfam" id="PF00170">
    <property type="entry name" value="bZIP_1"/>
    <property type="match status" value="1"/>
</dbReference>
<protein>
    <recommendedName>
        <fullName evidence="3">Cyclic AMP-dependent transcription factor ATF-4</fullName>
    </recommendedName>
    <alternativeName>
        <fullName evidence="11">Activating transcription factor 4</fullName>
    </alternativeName>
</protein>
<dbReference type="Proteomes" id="UP000503349">
    <property type="component" value="Chromosome 3"/>
</dbReference>
<dbReference type="FunFam" id="1.20.5.170:FF:000021">
    <property type="entry name" value="Cyclic AMP-dependent transcription factor ATF-4"/>
    <property type="match status" value="1"/>
</dbReference>
<evidence type="ECO:0000256" key="11">
    <source>
        <dbReference type="ARBA" id="ARBA00032136"/>
    </source>
</evidence>
<name>A0A6G1PCF6_CHAAH</name>
<evidence type="ECO:0000259" key="14">
    <source>
        <dbReference type="PROSITE" id="PS50217"/>
    </source>
</evidence>
<dbReference type="InterPro" id="IPR004827">
    <property type="entry name" value="bZIP"/>
</dbReference>
<keyword evidence="10" id="KW-0539">Nucleus</keyword>
<proteinExistence type="inferred from homology"/>
<dbReference type="CDD" id="cd14692">
    <property type="entry name" value="bZIP_ATF4"/>
    <property type="match status" value="1"/>
</dbReference>
<feature type="domain" description="BZIP" evidence="14">
    <location>
        <begin position="375"/>
        <end position="438"/>
    </location>
</feature>
<evidence type="ECO:0000256" key="2">
    <source>
        <dbReference type="ARBA" id="ARBA00007163"/>
    </source>
</evidence>
<feature type="compositionally biased region" description="Low complexity" evidence="13">
    <location>
        <begin position="38"/>
        <end position="77"/>
    </location>
</feature>
<dbReference type="InterPro" id="IPR046347">
    <property type="entry name" value="bZIP_sf"/>
</dbReference>
<evidence type="ECO:0000256" key="13">
    <source>
        <dbReference type="SAM" id="MobiDB-lite"/>
    </source>
</evidence>
<feature type="compositionally biased region" description="Basic and acidic residues" evidence="13">
    <location>
        <begin position="374"/>
        <end position="384"/>
    </location>
</feature>
<dbReference type="PROSITE" id="PS50217">
    <property type="entry name" value="BZIP"/>
    <property type="match status" value="1"/>
</dbReference>
<reference evidence="15 16" key="1">
    <citation type="submission" date="2019-02" db="EMBL/GenBank/DDBJ databases">
        <title>Opniocepnalus argus genome.</title>
        <authorList>
            <person name="Zhou C."/>
            <person name="Xiao S."/>
        </authorList>
    </citation>
    <scope>NUCLEOTIDE SEQUENCE [LARGE SCALE GENOMIC DNA]</scope>
    <source>
        <strain evidence="15">OARG1902GOOAL</strain>
        <tissue evidence="15">Muscle</tissue>
    </source>
</reference>
<evidence type="ECO:0000256" key="1">
    <source>
        <dbReference type="ARBA" id="ARBA00004123"/>
    </source>
</evidence>
<evidence type="ECO:0000256" key="10">
    <source>
        <dbReference type="ARBA" id="ARBA00023242"/>
    </source>
</evidence>
<feature type="compositionally biased region" description="Pro residues" evidence="13">
    <location>
        <begin position="78"/>
        <end position="87"/>
    </location>
</feature>
<evidence type="ECO:0000313" key="15">
    <source>
        <dbReference type="EMBL" id="KAF3687981.1"/>
    </source>
</evidence>
<evidence type="ECO:0000256" key="6">
    <source>
        <dbReference type="ARBA" id="ARBA00023108"/>
    </source>
</evidence>
<keyword evidence="7" id="KW-0238">DNA-binding</keyword>
<sequence length="449" mass="47550">MTLSQLALEDVEALCLGSSFLMADPMGPLLDQGEEEVLSPSSSLEGKAPASPPSSLTSYASSLSPYQTLSSSPLSSASPPPSPPPTHPSLFLGTKAGSDSISWLGASDLLDDHIGADGAKDDDGFAGMDWMSEKIDLSEFDLESLIGSCSSDGSPSSPEDLLASLDSHMDLDLHSFDATIPIPQETLELGLAMPSIPSLPLELPPPGAAEAKKTQVYKYEPPSPAPSPSPLSPAYTLELGSEVDVLDAEKMATSLSTSVISEPSESIQSSSPIILSLPTTAHVVLVLTNEDKPSYASVPQPSDNTSSPSSDCDSDSGIESAVGSPPRLASPPPTPSSTAGSSRTKPYSKPKPTIPSSPSAKASRVKSVSGTPKVVEKKLKKMEQNKTAATRYRQKKRVEQDLLKTECDELEKRNHELMEKAESISREIQYLKDLMEEVRKRRSKTDSVA</sequence>
<keyword evidence="12" id="KW-0175">Coiled coil</keyword>
<evidence type="ECO:0000256" key="9">
    <source>
        <dbReference type="ARBA" id="ARBA00023163"/>
    </source>
</evidence>
<dbReference type="OrthoDB" id="5847285at2759"/>
<dbReference type="SUPFAM" id="SSF57959">
    <property type="entry name" value="Leucine zipper domain"/>
    <property type="match status" value="1"/>
</dbReference>
<comment type="subcellular location">
    <subcellularLocation>
        <location evidence="1">Nucleus</location>
    </subcellularLocation>
</comment>
<evidence type="ECO:0000256" key="12">
    <source>
        <dbReference type="SAM" id="Coils"/>
    </source>
</evidence>
<dbReference type="EMBL" id="CM015714">
    <property type="protein sequence ID" value="KAF3687981.1"/>
    <property type="molecule type" value="Genomic_DNA"/>
</dbReference>
<feature type="region of interest" description="Disordered" evidence="13">
    <location>
        <begin position="25"/>
        <end position="93"/>
    </location>
</feature>
<keyword evidence="9" id="KW-0804">Transcription</keyword>
<evidence type="ECO:0000256" key="8">
    <source>
        <dbReference type="ARBA" id="ARBA00023159"/>
    </source>
</evidence>
<feature type="region of interest" description="Disordered" evidence="13">
    <location>
        <begin position="293"/>
        <end position="393"/>
    </location>
</feature>
<comment type="similarity">
    <text evidence="2">Belongs to the bZIP family.</text>
</comment>
<evidence type="ECO:0000256" key="3">
    <source>
        <dbReference type="ARBA" id="ARBA00018846"/>
    </source>
</evidence>
<feature type="coiled-coil region" evidence="12">
    <location>
        <begin position="393"/>
        <end position="441"/>
    </location>
</feature>
<evidence type="ECO:0000256" key="7">
    <source>
        <dbReference type="ARBA" id="ARBA00023125"/>
    </source>
</evidence>
<gene>
    <name evidence="15" type="ORF">EXN66_Car003653</name>
</gene>
<dbReference type="PANTHER" id="PTHR13044:SF2">
    <property type="entry name" value="CYCLIC AMP-DEPENDENT TRANSCRIPTION FACTOR ATF-4"/>
    <property type="match status" value="1"/>
</dbReference>
<reference evidence="16" key="2">
    <citation type="submission" date="2019-02" db="EMBL/GenBank/DDBJ databases">
        <title>Opniocepnalus argus Var Kimnra genome.</title>
        <authorList>
            <person name="Zhou C."/>
            <person name="Xiao S."/>
        </authorList>
    </citation>
    <scope>NUCLEOTIDE SEQUENCE [LARGE SCALE GENOMIC DNA]</scope>
</reference>
<dbReference type="PROSITE" id="PS00036">
    <property type="entry name" value="BZIP_BASIC"/>
    <property type="match status" value="1"/>
</dbReference>
<dbReference type="GO" id="GO:0001228">
    <property type="term" value="F:DNA-binding transcription activator activity, RNA polymerase II-specific"/>
    <property type="evidence" value="ECO:0007669"/>
    <property type="project" value="TreeGrafter"/>
</dbReference>
<keyword evidence="4" id="KW-0678">Repressor</keyword>
<evidence type="ECO:0000256" key="4">
    <source>
        <dbReference type="ARBA" id="ARBA00022491"/>
    </source>
</evidence>
<dbReference type="GO" id="GO:1990590">
    <property type="term" value="C:ATF1-ATF4 transcription factor complex"/>
    <property type="evidence" value="ECO:0007669"/>
    <property type="project" value="TreeGrafter"/>
</dbReference>
<dbReference type="GO" id="GO:0048511">
    <property type="term" value="P:rhythmic process"/>
    <property type="evidence" value="ECO:0007669"/>
    <property type="project" value="UniProtKB-KW"/>
</dbReference>
<keyword evidence="8" id="KW-0010">Activator</keyword>
<dbReference type="GO" id="GO:0042981">
    <property type="term" value="P:regulation of apoptotic process"/>
    <property type="evidence" value="ECO:0007669"/>
    <property type="project" value="UniProtKB-ARBA"/>
</dbReference>
<dbReference type="PANTHER" id="PTHR13044">
    <property type="entry name" value="ACTIVATING TRANSCRIPTION FACTOR ATF 4/5"/>
    <property type="match status" value="1"/>
</dbReference>
<dbReference type="SMART" id="SM00338">
    <property type="entry name" value="BRLZ"/>
    <property type="match status" value="1"/>
</dbReference>
<evidence type="ECO:0000313" key="16">
    <source>
        <dbReference type="Proteomes" id="UP000503349"/>
    </source>
</evidence>
<dbReference type="AlphaFoldDB" id="A0A6G1PCF6"/>
<dbReference type="GO" id="GO:1990589">
    <property type="term" value="C:ATF4-CREB1 transcription factor complex"/>
    <property type="evidence" value="ECO:0007669"/>
    <property type="project" value="TreeGrafter"/>
</dbReference>
<feature type="compositionally biased region" description="Low complexity" evidence="13">
    <location>
        <begin position="336"/>
        <end position="362"/>
    </location>
</feature>
<evidence type="ECO:0000256" key="5">
    <source>
        <dbReference type="ARBA" id="ARBA00023015"/>
    </source>
</evidence>
<keyword evidence="5" id="KW-0805">Transcription regulation</keyword>
<dbReference type="Gene3D" id="1.20.5.170">
    <property type="match status" value="1"/>
</dbReference>
<accession>A0A6G1PCF6</accession>
<keyword evidence="6" id="KW-0090">Biological rhythms</keyword>